<gene>
    <name evidence="1" type="ORF">PoB_002943400</name>
</gene>
<accession>A0AAV4A5H2</accession>
<protein>
    <submittedName>
        <fullName evidence="1">Uncharacterized protein</fullName>
    </submittedName>
</protein>
<sequence length="176" mass="20133">MASRLVFHYCVSSVWGKRQLNWAYVFECWQMTTGHPAGSAEMPLNDILYRKDSGAISKYDAHLPATNYREGARSGSGASLQMKWWLLPAQKMEEHYQSRATISDLANYLKYQHLFWGIGCTAANASALRLQRYFCHESKPIITPWPDGGPKAWSHFLCVDGLNARKEKNIYIWLAL</sequence>
<dbReference type="Proteomes" id="UP000735302">
    <property type="component" value="Unassembled WGS sequence"/>
</dbReference>
<proteinExistence type="predicted"/>
<reference evidence="1 2" key="1">
    <citation type="journal article" date="2021" name="Elife">
        <title>Chloroplast acquisition without the gene transfer in kleptoplastic sea slugs, Plakobranchus ocellatus.</title>
        <authorList>
            <person name="Maeda T."/>
            <person name="Takahashi S."/>
            <person name="Yoshida T."/>
            <person name="Shimamura S."/>
            <person name="Takaki Y."/>
            <person name="Nagai Y."/>
            <person name="Toyoda A."/>
            <person name="Suzuki Y."/>
            <person name="Arimoto A."/>
            <person name="Ishii H."/>
            <person name="Satoh N."/>
            <person name="Nishiyama T."/>
            <person name="Hasebe M."/>
            <person name="Maruyama T."/>
            <person name="Minagawa J."/>
            <person name="Obokata J."/>
            <person name="Shigenobu S."/>
        </authorList>
    </citation>
    <scope>NUCLEOTIDE SEQUENCE [LARGE SCALE GENOMIC DNA]</scope>
</reference>
<evidence type="ECO:0000313" key="1">
    <source>
        <dbReference type="EMBL" id="GFO02929.1"/>
    </source>
</evidence>
<name>A0AAV4A5H2_9GAST</name>
<comment type="caution">
    <text evidence="1">The sequence shown here is derived from an EMBL/GenBank/DDBJ whole genome shotgun (WGS) entry which is preliminary data.</text>
</comment>
<organism evidence="1 2">
    <name type="scientific">Plakobranchus ocellatus</name>
    <dbReference type="NCBI Taxonomy" id="259542"/>
    <lineage>
        <taxon>Eukaryota</taxon>
        <taxon>Metazoa</taxon>
        <taxon>Spiralia</taxon>
        <taxon>Lophotrochozoa</taxon>
        <taxon>Mollusca</taxon>
        <taxon>Gastropoda</taxon>
        <taxon>Heterobranchia</taxon>
        <taxon>Euthyneura</taxon>
        <taxon>Panpulmonata</taxon>
        <taxon>Sacoglossa</taxon>
        <taxon>Placobranchoidea</taxon>
        <taxon>Plakobranchidae</taxon>
        <taxon>Plakobranchus</taxon>
    </lineage>
</organism>
<evidence type="ECO:0000313" key="2">
    <source>
        <dbReference type="Proteomes" id="UP000735302"/>
    </source>
</evidence>
<dbReference type="AlphaFoldDB" id="A0AAV4A5H2"/>
<dbReference type="EMBL" id="BLXT01003662">
    <property type="protein sequence ID" value="GFO02929.1"/>
    <property type="molecule type" value="Genomic_DNA"/>
</dbReference>
<keyword evidence="2" id="KW-1185">Reference proteome</keyword>